<dbReference type="Gene3D" id="3.40.630.10">
    <property type="entry name" value="Zn peptidases"/>
    <property type="match status" value="1"/>
</dbReference>
<evidence type="ECO:0000313" key="9">
    <source>
        <dbReference type="EMBL" id="SKC90168.1"/>
    </source>
</evidence>
<dbReference type="CDD" id="cd05657">
    <property type="entry name" value="M42_glucanase_like"/>
    <property type="match status" value="1"/>
</dbReference>
<dbReference type="RefSeq" id="WP_079495714.1">
    <property type="nucleotide sequence ID" value="NZ_FUZT01000021.1"/>
</dbReference>
<evidence type="ECO:0000256" key="8">
    <source>
        <dbReference type="PIRSR" id="PIRSR001123-2"/>
    </source>
</evidence>
<dbReference type="Gene3D" id="2.40.30.40">
    <property type="entry name" value="Peptidase M42, domain 2"/>
    <property type="match status" value="1"/>
</dbReference>
<dbReference type="GO" id="GO:0046872">
    <property type="term" value="F:metal ion binding"/>
    <property type="evidence" value="ECO:0007669"/>
    <property type="project" value="UniProtKB-UniRule"/>
</dbReference>
<feature type="binding site" evidence="8">
    <location>
        <position position="187"/>
    </location>
    <ligand>
        <name>Zn(2+)</name>
        <dbReference type="ChEBI" id="CHEBI:29105"/>
        <label>2</label>
    </ligand>
</feature>
<evidence type="ECO:0000256" key="4">
    <source>
        <dbReference type="ARBA" id="ARBA00022723"/>
    </source>
</evidence>
<protein>
    <submittedName>
        <fullName evidence="9">Putative aminopeptidase FrvX</fullName>
    </submittedName>
</protein>
<accession>A0A1T5MQJ9</accession>
<dbReference type="EMBL" id="FUZT01000021">
    <property type="protein sequence ID" value="SKC90168.1"/>
    <property type="molecule type" value="Genomic_DNA"/>
</dbReference>
<dbReference type="Proteomes" id="UP000190285">
    <property type="component" value="Unassembled WGS sequence"/>
</dbReference>
<keyword evidence="5" id="KW-0378">Hydrolase</keyword>
<keyword evidence="10" id="KW-1185">Reference proteome</keyword>
<dbReference type="PANTHER" id="PTHR32481">
    <property type="entry name" value="AMINOPEPTIDASE"/>
    <property type="match status" value="1"/>
</dbReference>
<comment type="similarity">
    <text evidence="1 6">Belongs to the peptidase M42 family.</text>
</comment>
<evidence type="ECO:0000256" key="3">
    <source>
        <dbReference type="ARBA" id="ARBA00022670"/>
    </source>
</evidence>
<feature type="binding site" evidence="8">
    <location>
        <position position="187"/>
    </location>
    <ligand>
        <name>Zn(2+)</name>
        <dbReference type="ChEBI" id="CHEBI:29105"/>
        <label>1</label>
    </ligand>
</feature>
<sequence length="344" mass="38767">MKLNKEYIVKTLVKYLDIPSPGGYTTKIINEAKKEFEDMGIPARLTNKGALIATFEGINDKEHKTISAHVDTLGAMVKEITTDGRLKFHKIGGGSWNAIEGENCHVITQEGKKYRGSILPRQASSHIYGEASYKTLRDGENMLVRIDEKVHTKEEVLNMGIRVGDFIYMDTRTEITENGFIKSRYIDDKSAVAIVFSICKYLRENNITPKYTTHFFLSNYEEIGHGVSAVPEKTKEFIAIDIGTVGEGQESDEYSVSIAAKDNKGPYNFELRKKLVDVAQKYNINYKVDVYNRYGSDASAVVHQGYDVNFACIGPGVDGTHHYERTHIEAIENNIKLLIKYITE</sequence>
<keyword evidence="3" id="KW-0645">Protease</keyword>
<dbReference type="InterPro" id="IPR051464">
    <property type="entry name" value="Peptidase_M42_aminopept"/>
</dbReference>
<dbReference type="STRING" id="36842.SAMN02194393_05126"/>
<dbReference type="PIRSF" id="PIRSF001123">
    <property type="entry name" value="PepA_GA"/>
    <property type="match status" value="1"/>
</dbReference>
<dbReference type="GO" id="GO:0004177">
    <property type="term" value="F:aminopeptidase activity"/>
    <property type="evidence" value="ECO:0007669"/>
    <property type="project" value="UniProtKB-UniRule"/>
</dbReference>
<evidence type="ECO:0000256" key="6">
    <source>
        <dbReference type="PIRNR" id="PIRNR001123"/>
    </source>
</evidence>
<dbReference type="SUPFAM" id="SSF53187">
    <property type="entry name" value="Zn-dependent exopeptidases"/>
    <property type="match status" value="1"/>
</dbReference>
<keyword evidence="4 8" id="KW-0479">Metal-binding</keyword>
<dbReference type="OrthoDB" id="361940at2"/>
<gene>
    <name evidence="9" type="ORF">SAMN02194393_05126</name>
</gene>
<feature type="binding site" evidence="8">
    <location>
        <position position="222"/>
    </location>
    <ligand>
        <name>Zn(2+)</name>
        <dbReference type="ChEBI" id="CHEBI:29105"/>
        <label>2</label>
    </ligand>
</feature>
<dbReference type="InterPro" id="IPR008007">
    <property type="entry name" value="Peptidase_M42"/>
</dbReference>
<evidence type="ECO:0000256" key="7">
    <source>
        <dbReference type="PIRSR" id="PIRSR001123-1"/>
    </source>
</evidence>
<evidence type="ECO:0000313" key="10">
    <source>
        <dbReference type="Proteomes" id="UP000190285"/>
    </source>
</evidence>
<evidence type="ECO:0000256" key="1">
    <source>
        <dbReference type="ARBA" id="ARBA00006272"/>
    </source>
</evidence>
<feature type="binding site" evidence="8">
    <location>
        <position position="69"/>
    </location>
    <ligand>
        <name>Zn(2+)</name>
        <dbReference type="ChEBI" id="CHEBI:29105"/>
        <label>1</label>
    </ligand>
</feature>
<evidence type="ECO:0000256" key="5">
    <source>
        <dbReference type="ARBA" id="ARBA00022801"/>
    </source>
</evidence>
<organism evidence="9 10">
    <name type="scientific">Maledivibacter halophilus</name>
    <dbReference type="NCBI Taxonomy" id="36842"/>
    <lineage>
        <taxon>Bacteria</taxon>
        <taxon>Bacillati</taxon>
        <taxon>Bacillota</taxon>
        <taxon>Clostridia</taxon>
        <taxon>Peptostreptococcales</taxon>
        <taxon>Caminicellaceae</taxon>
        <taxon>Maledivibacter</taxon>
    </lineage>
</organism>
<dbReference type="InterPro" id="IPR023367">
    <property type="entry name" value="Peptidase_M42_dom2"/>
</dbReference>
<dbReference type="Pfam" id="PF05343">
    <property type="entry name" value="Peptidase_M42"/>
    <property type="match status" value="1"/>
</dbReference>
<feature type="binding site" evidence="8">
    <location>
        <position position="241"/>
    </location>
    <ligand>
        <name>Zn(2+)</name>
        <dbReference type="ChEBI" id="CHEBI:29105"/>
        <label>1</label>
    </ligand>
</feature>
<dbReference type="PANTHER" id="PTHR32481:SF7">
    <property type="entry name" value="AMINOPEPTIDASE YHFE-RELATED"/>
    <property type="match status" value="1"/>
</dbReference>
<comment type="cofactor">
    <cofactor evidence="8">
        <name>a divalent metal cation</name>
        <dbReference type="ChEBI" id="CHEBI:60240"/>
    </cofactor>
    <text evidence="8">Binds 2 divalent metal cations per subunit.</text>
</comment>
<feature type="active site" description="Proton acceptor" evidence="7">
    <location>
        <position position="221"/>
    </location>
</feature>
<dbReference type="SUPFAM" id="SSF101821">
    <property type="entry name" value="Aminopeptidase/glucanase lid domain"/>
    <property type="match status" value="1"/>
</dbReference>
<keyword evidence="2 9" id="KW-0031">Aminopeptidase</keyword>
<dbReference type="AlphaFoldDB" id="A0A1T5MQJ9"/>
<evidence type="ECO:0000256" key="2">
    <source>
        <dbReference type="ARBA" id="ARBA00022438"/>
    </source>
</evidence>
<name>A0A1T5MQJ9_9FIRM</name>
<reference evidence="9 10" key="1">
    <citation type="submission" date="2017-02" db="EMBL/GenBank/DDBJ databases">
        <authorList>
            <person name="Peterson S.W."/>
        </authorList>
    </citation>
    <scope>NUCLEOTIDE SEQUENCE [LARGE SCALE GENOMIC DNA]</scope>
    <source>
        <strain evidence="9 10">M1</strain>
    </source>
</reference>
<feature type="binding site" evidence="8">
    <location>
        <position position="321"/>
    </location>
    <ligand>
        <name>Zn(2+)</name>
        <dbReference type="ChEBI" id="CHEBI:29105"/>
        <label>2</label>
    </ligand>
</feature>
<proteinExistence type="inferred from homology"/>
<dbReference type="GO" id="GO:0006508">
    <property type="term" value="P:proteolysis"/>
    <property type="evidence" value="ECO:0007669"/>
    <property type="project" value="UniProtKB-KW"/>
</dbReference>